<evidence type="ECO:0000313" key="2">
    <source>
        <dbReference type="Proteomes" id="UP000244248"/>
    </source>
</evidence>
<name>A0A2T5MDI0_9GAMM</name>
<reference evidence="1 2" key="1">
    <citation type="submission" date="2018-04" db="EMBL/GenBank/DDBJ databases">
        <title>Novel species isolated from glacier.</title>
        <authorList>
            <person name="Liu Q."/>
            <person name="Xin Y.-H."/>
        </authorList>
    </citation>
    <scope>NUCLEOTIDE SEQUENCE [LARGE SCALE GENOMIC DNA]</scope>
    <source>
        <strain evidence="1 2">GT1R17</strain>
    </source>
</reference>
<organism evidence="1 2">
    <name type="scientific">Stenotrophobium rhamnosiphilum</name>
    <dbReference type="NCBI Taxonomy" id="2029166"/>
    <lineage>
        <taxon>Bacteria</taxon>
        <taxon>Pseudomonadati</taxon>
        <taxon>Pseudomonadota</taxon>
        <taxon>Gammaproteobacteria</taxon>
        <taxon>Nevskiales</taxon>
        <taxon>Nevskiaceae</taxon>
        <taxon>Stenotrophobium</taxon>
    </lineage>
</organism>
<dbReference type="RefSeq" id="WP_107941013.1">
    <property type="nucleotide sequence ID" value="NZ_QANS01000005.1"/>
</dbReference>
<accession>A0A2T5MDI0</accession>
<dbReference type="AlphaFoldDB" id="A0A2T5MDI0"/>
<gene>
    <name evidence="1" type="ORF">CJD38_14155</name>
</gene>
<keyword evidence="2" id="KW-1185">Reference proteome</keyword>
<protein>
    <submittedName>
        <fullName evidence="1">Uncharacterized protein</fullName>
    </submittedName>
</protein>
<sequence length="157" mass="17870">MSGNDLPEAEAREILALEKFMSPDDLFWTPSPNQSAQMIFSTPIVDANGISIRGLMLELSYRDPPQFDDCKYGFTILSFPRKRAIQLEVIPTDHRGHNGGDEPDCYGPHLHLGKHVEEIRIGNLDCKHHESWFREFLKIANIGYGGRYRGPFDGRLI</sequence>
<evidence type="ECO:0000313" key="1">
    <source>
        <dbReference type="EMBL" id="PTU30641.1"/>
    </source>
</evidence>
<dbReference type="Proteomes" id="UP000244248">
    <property type="component" value="Unassembled WGS sequence"/>
</dbReference>
<comment type="caution">
    <text evidence="1">The sequence shown here is derived from an EMBL/GenBank/DDBJ whole genome shotgun (WGS) entry which is preliminary data.</text>
</comment>
<proteinExistence type="predicted"/>
<dbReference type="EMBL" id="QANS01000005">
    <property type="protein sequence ID" value="PTU30641.1"/>
    <property type="molecule type" value="Genomic_DNA"/>
</dbReference>